<dbReference type="OrthoDB" id="2855075at2"/>
<protein>
    <submittedName>
        <fullName evidence="1">Uncharacterized protein</fullName>
    </submittedName>
</protein>
<comment type="caution">
    <text evidence="1">The sequence shown here is derived from an EMBL/GenBank/DDBJ whole genome shotgun (WGS) entry which is preliminary data.</text>
</comment>
<dbReference type="eggNOG" id="ENOG50332F6">
    <property type="taxonomic scope" value="Bacteria"/>
</dbReference>
<sequence>MYKFKLTYFLWVDSFSHSANSGPEALVDCVARFHDVLELCRRFGEIIGVPMSWYEKEIIAGVSIANWLFSNEYECDERRLVEVIARELTTIDEDTYIEGINSLTINNNNSRIGIIGFYRYLQHNYIYPSIILEVRDWFAARRYYLEYSDSLNDFIDGFETCFPKLYFNLHISSTMKVFRPLRQFTNEIIKHLSALNDYGQSLFTQYASSGQVIVLSYLGATCGIECSIQGDPAYEKENLTFSFINDRGIKEDIVCAPHTKLFASHSKYRIYFNWGVSNINQGKKILIGHIGKHR</sequence>
<dbReference type="AlphaFoldDB" id="F7NJG7"/>
<dbReference type="RefSeq" id="WP_004573365.1">
    <property type="nucleotide sequence ID" value="NZ_AFGF01000087.1"/>
</dbReference>
<reference evidence="1 2" key="1">
    <citation type="journal article" date="2011" name="EMBO J.">
        <title>Structural diversity of bacterial flagellar motors.</title>
        <authorList>
            <person name="Chen S."/>
            <person name="Beeby M."/>
            <person name="Murphy G.E."/>
            <person name="Leadbetter J.R."/>
            <person name="Hendrixson D.R."/>
            <person name="Briegel A."/>
            <person name="Li Z."/>
            <person name="Shi J."/>
            <person name="Tocheva E.I."/>
            <person name="Muller A."/>
            <person name="Dobro M.J."/>
            <person name="Jensen G.J."/>
        </authorList>
    </citation>
    <scope>NUCLEOTIDE SEQUENCE [LARGE SCALE GENOMIC DNA]</scope>
    <source>
        <strain evidence="1 2">DSM 6540</strain>
    </source>
</reference>
<dbReference type="Proteomes" id="UP000003240">
    <property type="component" value="Unassembled WGS sequence"/>
</dbReference>
<dbReference type="EMBL" id="AFGF01000087">
    <property type="protein sequence ID" value="EGO63797.1"/>
    <property type="molecule type" value="Genomic_DNA"/>
</dbReference>
<proteinExistence type="predicted"/>
<dbReference type="STRING" id="1009370.ALO_11114"/>
<gene>
    <name evidence="1" type="ORF">ALO_11114</name>
</gene>
<keyword evidence="2" id="KW-1185">Reference proteome</keyword>
<evidence type="ECO:0000313" key="2">
    <source>
        <dbReference type="Proteomes" id="UP000003240"/>
    </source>
</evidence>
<evidence type="ECO:0000313" key="1">
    <source>
        <dbReference type="EMBL" id="EGO63797.1"/>
    </source>
</evidence>
<organism evidence="1 2">
    <name type="scientific">Acetonema longum DSM 6540</name>
    <dbReference type="NCBI Taxonomy" id="1009370"/>
    <lineage>
        <taxon>Bacteria</taxon>
        <taxon>Bacillati</taxon>
        <taxon>Bacillota</taxon>
        <taxon>Negativicutes</taxon>
        <taxon>Acetonemataceae</taxon>
        <taxon>Acetonema</taxon>
    </lineage>
</organism>
<name>F7NJG7_9FIRM</name>
<accession>F7NJG7</accession>